<dbReference type="InterPro" id="IPR015797">
    <property type="entry name" value="NUDIX_hydrolase-like_dom_sf"/>
</dbReference>
<keyword evidence="6" id="KW-1185">Reference proteome</keyword>
<dbReference type="EMBL" id="JBEZVE010000044">
    <property type="protein sequence ID" value="MEU3787490.1"/>
    <property type="molecule type" value="Genomic_DNA"/>
</dbReference>
<dbReference type="Pfam" id="PF00293">
    <property type="entry name" value="NUDIX"/>
    <property type="match status" value="1"/>
</dbReference>
<evidence type="ECO:0000313" key="6">
    <source>
        <dbReference type="Proteomes" id="UP001550739"/>
    </source>
</evidence>
<dbReference type="InterPro" id="IPR020476">
    <property type="entry name" value="Nudix_hydrolase"/>
</dbReference>
<dbReference type="RefSeq" id="WP_361710067.1">
    <property type="nucleotide sequence ID" value="NZ_JBEZVE010000044.1"/>
</dbReference>
<name>A0ABV2ZYI2_9ACTN</name>
<dbReference type="CDD" id="cd18873">
    <property type="entry name" value="NUDIX_NadM_like"/>
    <property type="match status" value="1"/>
</dbReference>
<dbReference type="PANTHER" id="PTHR43736">
    <property type="entry name" value="ADP-RIBOSE PYROPHOSPHATASE"/>
    <property type="match status" value="1"/>
</dbReference>
<organism evidence="5 6">
    <name type="scientific">Streptomyces sp. 900129855</name>
    <dbReference type="NCBI Taxonomy" id="3155129"/>
    <lineage>
        <taxon>Bacteria</taxon>
        <taxon>Bacillati</taxon>
        <taxon>Actinomycetota</taxon>
        <taxon>Actinomycetes</taxon>
        <taxon>Kitasatosporales</taxon>
        <taxon>Streptomycetaceae</taxon>
        <taxon>Streptomyces</taxon>
    </lineage>
</organism>
<dbReference type="PROSITE" id="PS51462">
    <property type="entry name" value="NUDIX"/>
    <property type="match status" value="1"/>
</dbReference>
<evidence type="ECO:0000313" key="5">
    <source>
        <dbReference type="EMBL" id="MEU3787490.1"/>
    </source>
</evidence>
<dbReference type="Gene3D" id="3.90.79.10">
    <property type="entry name" value="Nucleoside Triphosphate Pyrophosphohydrolase"/>
    <property type="match status" value="1"/>
</dbReference>
<evidence type="ECO:0000256" key="1">
    <source>
        <dbReference type="ARBA" id="ARBA00005582"/>
    </source>
</evidence>
<protein>
    <submittedName>
        <fullName evidence="5">NUDIX hydrolase</fullName>
    </submittedName>
</protein>
<dbReference type="Proteomes" id="UP001550739">
    <property type="component" value="Unassembled WGS sequence"/>
</dbReference>
<evidence type="ECO:0000256" key="2">
    <source>
        <dbReference type="ARBA" id="ARBA00022801"/>
    </source>
</evidence>
<keyword evidence="2 3" id="KW-0378">Hydrolase</keyword>
<dbReference type="InterPro" id="IPR000086">
    <property type="entry name" value="NUDIX_hydrolase_dom"/>
</dbReference>
<accession>A0ABV2ZYI2</accession>
<evidence type="ECO:0000259" key="4">
    <source>
        <dbReference type="PROSITE" id="PS51462"/>
    </source>
</evidence>
<dbReference type="PANTHER" id="PTHR43736:SF1">
    <property type="entry name" value="DIHYDRONEOPTERIN TRIPHOSPHATE DIPHOSPHATASE"/>
    <property type="match status" value="1"/>
</dbReference>
<comment type="similarity">
    <text evidence="1 3">Belongs to the Nudix hydrolase family.</text>
</comment>
<sequence length="142" mass="15387">MTETETFETIRYTADVVALTPAREVLLIQRGWPPHEGAWALPGGHVDPGETSLEAAVRELAEETGVTVTADDLRQVGVWDAPERDPRGRYITVAYVAVVPVGTTITAGEDARTARWWPLDDLPERLAFDHAAILSAAVASTP</sequence>
<feature type="domain" description="Nudix hydrolase" evidence="4">
    <location>
        <begin position="9"/>
        <end position="139"/>
    </location>
</feature>
<gene>
    <name evidence="5" type="ORF">AB0E89_44440</name>
</gene>
<proteinExistence type="inferred from homology"/>
<dbReference type="SUPFAM" id="SSF55811">
    <property type="entry name" value="Nudix"/>
    <property type="match status" value="1"/>
</dbReference>
<dbReference type="InterPro" id="IPR020084">
    <property type="entry name" value="NUDIX_hydrolase_CS"/>
</dbReference>
<comment type="caution">
    <text evidence="5">The sequence shown here is derived from an EMBL/GenBank/DDBJ whole genome shotgun (WGS) entry which is preliminary data.</text>
</comment>
<evidence type="ECO:0000256" key="3">
    <source>
        <dbReference type="RuleBase" id="RU003476"/>
    </source>
</evidence>
<dbReference type="GO" id="GO:0016787">
    <property type="term" value="F:hydrolase activity"/>
    <property type="evidence" value="ECO:0007669"/>
    <property type="project" value="UniProtKB-KW"/>
</dbReference>
<dbReference type="PROSITE" id="PS00893">
    <property type="entry name" value="NUDIX_BOX"/>
    <property type="match status" value="1"/>
</dbReference>
<dbReference type="PRINTS" id="PR00502">
    <property type="entry name" value="NUDIXFAMILY"/>
</dbReference>
<reference evidence="5 6" key="1">
    <citation type="submission" date="2024-06" db="EMBL/GenBank/DDBJ databases">
        <title>The Natural Products Discovery Center: Release of the First 8490 Sequenced Strains for Exploring Actinobacteria Biosynthetic Diversity.</title>
        <authorList>
            <person name="Kalkreuter E."/>
            <person name="Kautsar S.A."/>
            <person name="Yang D."/>
            <person name="Bader C.D."/>
            <person name="Teijaro C.N."/>
            <person name="Fluegel L."/>
            <person name="Davis C.M."/>
            <person name="Simpson J.R."/>
            <person name="Lauterbach L."/>
            <person name="Steele A.D."/>
            <person name="Gui C."/>
            <person name="Meng S."/>
            <person name="Li G."/>
            <person name="Viehrig K."/>
            <person name="Ye F."/>
            <person name="Su P."/>
            <person name="Kiefer A.F."/>
            <person name="Nichols A."/>
            <person name="Cepeda A.J."/>
            <person name="Yan W."/>
            <person name="Fan B."/>
            <person name="Jiang Y."/>
            <person name="Adhikari A."/>
            <person name="Zheng C.-J."/>
            <person name="Schuster L."/>
            <person name="Cowan T.M."/>
            <person name="Smanski M.J."/>
            <person name="Chevrette M.G."/>
            <person name="De Carvalho L.P.S."/>
            <person name="Shen B."/>
        </authorList>
    </citation>
    <scope>NUCLEOTIDE SEQUENCE [LARGE SCALE GENOMIC DNA]</scope>
    <source>
        <strain evidence="5 6">NPDC033843</strain>
    </source>
</reference>